<dbReference type="Proteomes" id="UP001163603">
    <property type="component" value="Chromosome 13"/>
</dbReference>
<sequence length="40" mass="4738">MRNTCHFIAFLSQVEPKKVDEVFNDQSWVHAMQEEPNQFG</sequence>
<organism evidence="1 2">
    <name type="scientific">Pistacia integerrima</name>
    <dbReference type="NCBI Taxonomy" id="434235"/>
    <lineage>
        <taxon>Eukaryota</taxon>
        <taxon>Viridiplantae</taxon>
        <taxon>Streptophyta</taxon>
        <taxon>Embryophyta</taxon>
        <taxon>Tracheophyta</taxon>
        <taxon>Spermatophyta</taxon>
        <taxon>Magnoliopsida</taxon>
        <taxon>eudicotyledons</taxon>
        <taxon>Gunneridae</taxon>
        <taxon>Pentapetalae</taxon>
        <taxon>rosids</taxon>
        <taxon>malvids</taxon>
        <taxon>Sapindales</taxon>
        <taxon>Anacardiaceae</taxon>
        <taxon>Pistacia</taxon>
    </lineage>
</organism>
<keyword evidence="2" id="KW-1185">Reference proteome</keyword>
<evidence type="ECO:0000313" key="2">
    <source>
        <dbReference type="Proteomes" id="UP001163603"/>
    </source>
</evidence>
<name>A0ACC0XBJ4_9ROSI</name>
<accession>A0ACC0XBJ4</accession>
<protein>
    <submittedName>
        <fullName evidence="1">Uncharacterized protein</fullName>
    </submittedName>
</protein>
<reference evidence="2" key="1">
    <citation type="journal article" date="2023" name="G3 (Bethesda)">
        <title>Genome assembly and association tests identify interacting loci associated with vigor, precocity, and sex in interspecific pistachio rootstocks.</title>
        <authorList>
            <person name="Palmer W."/>
            <person name="Jacygrad E."/>
            <person name="Sagayaradj S."/>
            <person name="Cavanaugh K."/>
            <person name="Han R."/>
            <person name="Bertier L."/>
            <person name="Beede B."/>
            <person name="Kafkas S."/>
            <person name="Golino D."/>
            <person name="Preece J."/>
            <person name="Michelmore R."/>
        </authorList>
    </citation>
    <scope>NUCLEOTIDE SEQUENCE [LARGE SCALE GENOMIC DNA]</scope>
</reference>
<comment type="caution">
    <text evidence="1">The sequence shown here is derived from an EMBL/GenBank/DDBJ whole genome shotgun (WGS) entry which is preliminary data.</text>
</comment>
<dbReference type="EMBL" id="CM047748">
    <property type="protein sequence ID" value="KAJ0014052.1"/>
    <property type="molecule type" value="Genomic_DNA"/>
</dbReference>
<gene>
    <name evidence="1" type="ORF">Pint_20756</name>
</gene>
<proteinExistence type="predicted"/>
<evidence type="ECO:0000313" key="1">
    <source>
        <dbReference type="EMBL" id="KAJ0014052.1"/>
    </source>
</evidence>